<reference evidence="1 2" key="1">
    <citation type="submission" date="2015-03" db="EMBL/GenBank/DDBJ databases">
        <authorList>
            <person name="Murphy D."/>
        </authorList>
    </citation>
    <scope>NUCLEOTIDE SEQUENCE [LARGE SCALE GENOMIC DNA]</scope>
    <source>
        <strain evidence="1 2">68/02</strain>
    </source>
</reference>
<dbReference type="AlphaFoldDB" id="A0A0U1HSR8"/>
<protein>
    <submittedName>
        <fullName evidence="1">Uncharacterized protein</fullName>
    </submittedName>
</protein>
<accession>A0A0U1HSR8</accession>
<proteinExistence type="predicted"/>
<sequence>MKILEPLINSINNMNHIIHFHDPYIKYLYK</sequence>
<organism evidence="1 2">
    <name type="scientific">Yersinia rohdei</name>
    <dbReference type="NCBI Taxonomy" id="29485"/>
    <lineage>
        <taxon>Bacteria</taxon>
        <taxon>Pseudomonadati</taxon>
        <taxon>Pseudomonadota</taxon>
        <taxon>Gammaproteobacteria</taxon>
        <taxon>Enterobacterales</taxon>
        <taxon>Yersiniaceae</taxon>
        <taxon>Yersinia</taxon>
    </lineage>
</organism>
<evidence type="ECO:0000313" key="2">
    <source>
        <dbReference type="Proteomes" id="UP000042054"/>
    </source>
</evidence>
<dbReference type="EMBL" id="CTKE01000007">
    <property type="protein sequence ID" value="CQI89781.1"/>
    <property type="molecule type" value="Genomic_DNA"/>
</dbReference>
<gene>
    <name evidence="1" type="ORF">ERS008555_01790</name>
</gene>
<name>A0A0U1HSR8_YERRO</name>
<evidence type="ECO:0000313" key="1">
    <source>
        <dbReference type="EMBL" id="CQI89781.1"/>
    </source>
</evidence>
<dbReference type="Proteomes" id="UP000042054">
    <property type="component" value="Unassembled WGS sequence"/>
</dbReference>